<gene>
    <name evidence="12" type="primary">ribE</name>
    <name evidence="12" type="ORF">PbB2_00877</name>
</gene>
<dbReference type="PIRSF" id="PIRSF000498">
    <property type="entry name" value="Riboflavin_syn_A"/>
    <property type="match status" value="1"/>
</dbReference>
<proteinExistence type="predicted"/>
<comment type="catalytic activity">
    <reaction evidence="1">
        <text>2 6,7-dimethyl-8-(1-D-ribityl)lumazine + H(+) = 5-amino-6-(D-ribitylamino)uracil + riboflavin</text>
        <dbReference type="Rhea" id="RHEA:20772"/>
        <dbReference type="ChEBI" id="CHEBI:15378"/>
        <dbReference type="ChEBI" id="CHEBI:15934"/>
        <dbReference type="ChEBI" id="CHEBI:57986"/>
        <dbReference type="ChEBI" id="CHEBI:58201"/>
        <dbReference type="EC" id="2.5.1.9"/>
    </reaction>
</comment>
<evidence type="ECO:0000313" key="13">
    <source>
        <dbReference type="Proteomes" id="UP000245086"/>
    </source>
</evidence>
<dbReference type="PANTHER" id="PTHR21098:SF12">
    <property type="entry name" value="RIBOFLAVIN SYNTHASE"/>
    <property type="match status" value="1"/>
</dbReference>
<evidence type="ECO:0000259" key="11">
    <source>
        <dbReference type="PROSITE" id="PS51177"/>
    </source>
</evidence>
<feature type="domain" description="Lumazine-binding" evidence="11">
    <location>
        <begin position="102"/>
        <end position="198"/>
    </location>
</feature>
<evidence type="ECO:0000256" key="7">
    <source>
        <dbReference type="ARBA" id="ARBA00022679"/>
    </source>
</evidence>
<evidence type="ECO:0000256" key="9">
    <source>
        <dbReference type="NCBIfam" id="TIGR00187"/>
    </source>
</evidence>
<dbReference type="NCBIfam" id="NF006767">
    <property type="entry name" value="PRK09289.1"/>
    <property type="match status" value="1"/>
</dbReference>
<evidence type="ECO:0000256" key="1">
    <source>
        <dbReference type="ARBA" id="ARBA00000968"/>
    </source>
</evidence>
<dbReference type="OrthoDB" id="9788537at2"/>
<keyword evidence="7 12" id="KW-0808">Transferase</keyword>
<protein>
    <recommendedName>
        <fullName evidence="5 9">Riboflavin synthase</fullName>
        <ecNumber evidence="4 9">2.5.1.9</ecNumber>
    </recommendedName>
</protein>
<dbReference type="Proteomes" id="UP000245086">
    <property type="component" value="Unassembled WGS sequence"/>
</dbReference>
<dbReference type="AlphaFoldDB" id="A0A2P2E822"/>
<dbReference type="GO" id="GO:0009231">
    <property type="term" value="P:riboflavin biosynthetic process"/>
    <property type="evidence" value="ECO:0007669"/>
    <property type="project" value="UniProtKB-KW"/>
</dbReference>
<evidence type="ECO:0000256" key="8">
    <source>
        <dbReference type="ARBA" id="ARBA00022737"/>
    </source>
</evidence>
<dbReference type="InterPro" id="IPR023366">
    <property type="entry name" value="ATP_synth_asu-like_sf"/>
</dbReference>
<reference evidence="12" key="1">
    <citation type="journal article" date="2018" name="Genome Announc.">
        <title>Draft Genome Sequence of "Candidatus Phycosocius bacilliformis," an Alphaproteobacterial Ectosymbiont of the Hydrocarbon-Producing Green Alga Botryococcus braunii.</title>
        <authorList>
            <person name="Tanabe Y."/>
            <person name="Yamaguchi H."/>
            <person name="Watanabe M.M."/>
        </authorList>
    </citation>
    <scope>NUCLEOTIDE SEQUENCE [LARGE SCALE GENOMIC DNA]</scope>
    <source>
        <strain evidence="12">BOTRYCO-2</strain>
    </source>
</reference>
<evidence type="ECO:0000256" key="5">
    <source>
        <dbReference type="ARBA" id="ARBA00013950"/>
    </source>
</evidence>
<feature type="domain" description="Lumazine-binding" evidence="11">
    <location>
        <begin position="1"/>
        <end position="101"/>
    </location>
</feature>
<dbReference type="CDD" id="cd00402">
    <property type="entry name" value="Riboflavin_synthase_like"/>
    <property type="match status" value="1"/>
</dbReference>
<comment type="caution">
    <text evidence="12">The sequence shown here is derived from an EMBL/GenBank/DDBJ whole genome shotgun (WGS) entry which is preliminary data.</text>
</comment>
<dbReference type="Gene3D" id="2.40.30.20">
    <property type="match status" value="2"/>
</dbReference>
<dbReference type="InterPro" id="IPR026017">
    <property type="entry name" value="Lumazine-bd_dom"/>
</dbReference>
<dbReference type="EC" id="2.5.1.9" evidence="4 9"/>
<dbReference type="InterPro" id="IPR017938">
    <property type="entry name" value="Riboflavin_synthase-like_b-brl"/>
</dbReference>
<dbReference type="EMBL" id="BFBR01000002">
    <property type="protein sequence ID" value="GBF57213.1"/>
    <property type="molecule type" value="Genomic_DNA"/>
</dbReference>
<name>A0A2P2E822_9PROT</name>
<evidence type="ECO:0000256" key="6">
    <source>
        <dbReference type="ARBA" id="ARBA00022619"/>
    </source>
</evidence>
<sequence>MFTGIITDIGRIAEAHRRPGADTVFVVDSRYDLASLSMGASIAHQGVCLTLIGFEAIEGGSRWRVQVSEETCRLTTARDWEVGTLLNLERALKMGDELGGHLVSGHVDGLGTVVSVHEEHESHRVVIDVPTHLAKYVAPKGSICVDGVSLTVNEVDDTCFGINIIPHTWTVTTLGRLKPGVHVNLEADQVARYVERILSRAG</sequence>
<dbReference type="NCBIfam" id="TIGR00187">
    <property type="entry name" value="ribE"/>
    <property type="match status" value="1"/>
</dbReference>
<accession>A0A2P2E822</accession>
<dbReference type="PANTHER" id="PTHR21098">
    <property type="entry name" value="RIBOFLAVIN SYNTHASE ALPHA CHAIN"/>
    <property type="match status" value="1"/>
</dbReference>
<evidence type="ECO:0000256" key="10">
    <source>
        <dbReference type="PROSITE-ProRule" id="PRU00524"/>
    </source>
</evidence>
<organism evidence="12 13">
    <name type="scientific">Candidatus Phycosocius bacilliformis</name>
    <dbReference type="NCBI Taxonomy" id="1445552"/>
    <lineage>
        <taxon>Bacteria</taxon>
        <taxon>Pseudomonadati</taxon>
        <taxon>Pseudomonadota</taxon>
        <taxon>Alphaproteobacteria</taxon>
        <taxon>Caulobacterales</taxon>
        <taxon>Caulobacterales incertae sedis</taxon>
        <taxon>Candidatus Phycosocius</taxon>
    </lineage>
</organism>
<dbReference type="SUPFAM" id="SSF63380">
    <property type="entry name" value="Riboflavin synthase domain-like"/>
    <property type="match status" value="2"/>
</dbReference>
<comment type="pathway">
    <text evidence="3">Cofactor biosynthesis; riboflavin biosynthesis; riboflavin from 2-hydroxy-3-oxobutyl phosphate and 5-amino-6-(D-ribitylamino)uracil: step 2/2.</text>
</comment>
<comment type="function">
    <text evidence="2">Catalyzes the dismutation of two molecules of 6,7-dimethyl-8-ribityllumazine, resulting in the formation of riboflavin and 5-amino-6-(D-ribitylamino)uracil.</text>
</comment>
<feature type="repeat" description="Lumazine-binding" evidence="10">
    <location>
        <begin position="102"/>
        <end position="198"/>
    </location>
</feature>
<feature type="repeat" description="Lumazine-binding" evidence="10">
    <location>
        <begin position="1"/>
        <end position="101"/>
    </location>
</feature>
<keyword evidence="6" id="KW-0686">Riboflavin biosynthesis</keyword>
<dbReference type="GO" id="GO:0004746">
    <property type="term" value="F:riboflavin synthase activity"/>
    <property type="evidence" value="ECO:0007669"/>
    <property type="project" value="UniProtKB-UniRule"/>
</dbReference>
<dbReference type="FunFam" id="2.40.30.20:FF:000004">
    <property type="entry name" value="Riboflavin synthase, alpha subunit"/>
    <property type="match status" value="1"/>
</dbReference>
<keyword evidence="13" id="KW-1185">Reference proteome</keyword>
<dbReference type="NCBIfam" id="NF009566">
    <property type="entry name" value="PRK13020.1"/>
    <property type="match status" value="1"/>
</dbReference>
<evidence type="ECO:0000256" key="2">
    <source>
        <dbReference type="ARBA" id="ARBA00002803"/>
    </source>
</evidence>
<evidence type="ECO:0000313" key="12">
    <source>
        <dbReference type="EMBL" id="GBF57213.1"/>
    </source>
</evidence>
<evidence type="ECO:0000256" key="4">
    <source>
        <dbReference type="ARBA" id="ARBA00012827"/>
    </source>
</evidence>
<dbReference type="InterPro" id="IPR001783">
    <property type="entry name" value="Lumazine-bd"/>
</dbReference>
<dbReference type="PROSITE" id="PS51177">
    <property type="entry name" value="LUMAZINE_BIND"/>
    <property type="match status" value="2"/>
</dbReference>
<keyword evidence="8" id="KW-0677">Repeat</keyword>
<dbReference type="Pfam" id="PF00677">
    <property type="entry name" value="Lum_binding"/>
    <property type="match status" value="2"/>
</dbReference>
<evidence type="ECO:0000256" key="3">
    <source>
        <dbReference type="ARBA" id="ARBA00004887"/>
    </source>
</evidence>